<evidence type="ECO:0000256" key="6">
    <source>
        <dbReference type="ARBA" id="ARBA00022723"/>
    </source>
</evidence>
<evidence type="ECO:0000256" key="12">
    <source>
        <dbReference type="SAM" id="Phobius"/>
    </source>
</evidence>
<dbReference type="GO" id="GO:0006508">
    <property type="term" value="P:proteolysis"/>
    <property type="evidence" value="ECO:0007669"/>
    <property type="project" value="UniProtKB-KW"/>
</dbReference>
<keyword evidence="5 12" id="KW-0812">Transmembrane</keyword>
<keyword evidence="9 12" id="KW-1133">Transmembrane helix</keyword>
<keyword evidence="8" id="KW-0862">Zinc</keyword>
<evidence type="ECO:0000256" key="1">
    <source>
        <dbReference type="ARBA" id="ARBA00001947"/>
    </source>
</evidence>
<feature type="transmembrane region" description="Helical" evidence="12">
    <location>
        <begin position="7"/>
        <end position="25"/>
    </location>
</feature>
<evidence type="ECO:0000256" key="9">
    <source>
        <dbReference type="ARBA" id="ARBA00022989"/>
    </source>
</evidence>
<name>A0A3D9KNJ7_9BACL</name>
<comment type="similarity">
    <text evidence="3">Belongs to the peptidase M50B family.</text>
</comment>
<evidence type="ECO:0000313" key="15">
    <source>
        <dbReference type="Proteomes" id="UP000256977"/>
    </source>
</evidence>
<dbReference type="AlphaFoldDB" id="A0A3D9KNJ7"/>
<evidence type="ECO:0000256" key="4">
    <source>
        <dbReference type="ARBA" id="ARBA00022670"/>
    </source>
</evidence>
<evidence type="ECO:0000256" key="3">
    <source>
        <dbReference type="ARBA" id="ARBA00007931"/>
    </source>
</evidence>
<proteinExistence type="inferred from homology"/>
<keyword evidence="7" id="KW-0378">Hydrolase</keyword>
<keyword evidence="6" id="KW-0479">Metal-binding</keyword>
<protein>
    <submittedName>
        <fullName evidence="14">Stage IV sporulation protein FB</fullName>
    </submittedName>
</protein>
<evidence type="ECO:0000256" key="8">
    <source>
        <dbReference type="ARBA" id="ARBA00022833"/>
    </source>
</evidence>
<dbReference type="InterPro" id="IPR008915">
    <property type="entry name" value="Peptidase_M50"/>
</dbReference>
<dbReference type="GO" id="GO:0016020">
    <property type="term" value="C:membrane"/>
    <property type="evidence" value="ECO:0007669"/>
    <property type="project" value="UniProtKB-SubCell"/>
</dbReference>
<keyword evidence="4" id="KW-0645">Protease</keyword>
<keyword evidence="15" id="KW-1185">Reference proteome</keyword>
<feature type="transmembrane region" description="Helical" evidence="12">
    <location>
        <begin position="180"/>
        <end position="201"/>
    </location>
</feature>
<feature type="transmembrane region" description="Helical" evidence="12">
    <location>
        <begin position="116"/>
        <end position="134"/>
    </location>
</feature>
<dbReference type="Pfam" id="PF02163">
    <property type="entry name" value="Peptidase_M50"/>
    <property type="match status" value="1"/>
</dbReference>
<comment type="caution">
    <text evidence="14">The sequence shown here is derived from an EMBL/GenBank/DDBJ whole genome shotgun (WGS) entry which is preliminary data.</text>
</comment>
<evidence type="ECO:0000256" key="2">
    <source>
        <dbReference type="ARBA" id="ARBA00004141"/>
    </source>
</evidence>
<accession>A0A3D9KNJ7</accession>
<dbReference type="EMBL" id="QRDZ01000002">
    <property type="protein sequence ID" value="RED87728.1"/>
    <property type="molecule type" value="Genomic_DNA"/>
</dbReference>
<organism evidence="14 15">
    <name type="scientific">Cohnella phaseoli</name>
    <dbReference type="NCBI Taxonomy" id="456490"/>
    <lineage>
        <taxon>Bacteria</taxon>
        <taxon>Bacillati</taxon>
        <taxon>Bacillota</taxon>
        <taxon>Bacilli</taxon>
        <taxon>Bacillales</taxon>
        <taxon>Paenibacillaceae</taxon>
        <taxon>Cohnella</taxon>
    </lineage>
</organism>
<dbReference type="GO" id="GO:0008237">
    <property type="term" value="F:metallopeptidase activity"/>
    <property type="evidence" value="ECO:0007669"/>
    <property type="project" value="UniProtKB-KW"/>
</dbReference>
<dbReference type="CDD" id="cd06161">
    <property type="entry name" value="S2P-M50_SpoIVFB"/>
    <property type="match status" value="1"/>
</dbReference>
<dbReference type="GO" id="GO:0046872">
    <property type="term" value="F:metal ion binding"/>
    <property type="evidence" value="ECO:0007669"/>
    <property type="project" value="UniProtKB-KW"/>
</dbReference>
<evidence type="ECO:0000259" key="13">
    <source>
        <dbReference type="Pfam" id="PF02163"/>
    </source>
</evidence>
<feature type="domain" description="Peptidase M50" evidence="13">
    <location>
        <begin position="31"/>
        <end position="103"/>
    </location>
</feature>
<dbReference type="Proteomes" id="UP000256977">
    <property type="component" value="Unassembled WGS sequence"/>
</dbReference>
<feature type="transmembrane region" description="Helical" evidence="12">
    <location>
        <begin position="154"/>
        <end position="174"/>
    </location>
</feature>
<dbReference type="PANTHER" id="PTHR39188:SF3">
    <property type="entry name" value="STAGE IV SPORULATION PROTEIN FB"/>
    <property type="match status" value="1"/>
</dbReference>
<reference evidence="14 15" key="1">
    <citation type="submission" date="2018-07" db="EMBL/GenBank/DDBJ databases">
        <title>Genomic Encyclopedia of Type Strains, Phase III (KMG-III): the genomes of soil and plant-associated and newly described type strains.</title>
        <authorList>
            <person name="Whitman W."/>
        </authorList>
    </citation>
    <scope>NUCLEOTIDE SEQUENCE [LARGE SCALE GENOMIC DNA]</scope>
    <source>
        <strain evidence="14 15">CECT 7287</strain>
    </source>
</reference>
<evidence type="ECO:0000313" key="14">
    <source>
        <dbReference type="EMBL" id="RED87728.1"/>
    </source>
</evidence>
<comment type="cofactor">
    <cofactor evidence="1">
        <name>Zn(2+)</name>
        <dbReference type="ChEBI" id="CHEBI:29105"/>
    </cofactor>
</comment>
<evidence type="ECO:0000256" key="5">
    <source>
        <dbReference type="ARBA" id="ARBA00022692"/>
    </source>
</evidence>
<sequence length="291" mass="33037">MIKWKGIGFRLHPLFVLIMIGSVATGRFAELIVLFFIVLWHELGHLIAALRFGWKVREIKLLPFGGVVEVEDAGSVPVREELWVAIAGPAQNAVLAAIGLLLGYVGWIDKAWSEDFVRANAVIAFFNLLPILPLDGGRMLQSWLSLRIPYHRTLLWSVKISLLFSGMMVAVSLYPLVRGGLLHLNLLAVGLFLCASNWTYFRNIPFVFLRFLVHRSERAELHFDRGKLSMPIVISENRPLARILKLYMKEQYHLVYVMKQGKIARVVPEKAIIDGFLGRMSSGHADLRFFM</sequence>
<evidence type="ECO:0000256" key="10">
    <source>
        <dbReference type="ARBA" id="ARBA00023049"/>
    </source>
</evidence>
<dbReference type="RefSeq" id="WP_116059126.1">
    <property type="nucleotide sequence ID" value="NZ_QRDZ01000002.1"/>
</dbReference>
<keyword evidence="11 12" id="KW-0472">Membrane</keyword>
<evidence type="ECO:0000256" key="11">
    <source>
        <dbReference type="ARBA" id="ARBA00023136"/>
    </source>
</evidence>
<feature type="transmembrane region" description="Helical" evidence="12">
    <location>
        <begin position="82"/>
        <end position="104"/>
    </location>
</feature>
<comment type="subcellular location">
    <subcellularLocation>
        <location evidence="2">Membrane</location>
        <topology evidence="2">Multi-pass membrane protein</topology>
    </subcellularLocation>
</comment>
<gene>
    <name evidence="14" type="ORF">DFP98_102208</name>
</gene>
<dbReference type="OrthoDB" id="166377at2"/>
<dbReference type="PANTHER" id="PTHR39188">
    <property type="entry name" value="MEMBRANE-ASSOCIATED ZINC METALLOPROTEASE M50B"/>
    <property type="match status" value="1"/>
</dbReference>
<evidence type="ECO:0000256" key="7">
    <source>
        <dbReference type="ARBA" id="ARBA00022801"/>
    </source>
</evidence>
<keyword evidence="10" id="KW-0482">Metalloprotease</keyword>